<evidence type="ECO:0000313" key="11">
    <source>
        <dbReference type="Proteomes" id="UP001169027"/>
    </source>
</evidence>
<feature type="binding site" evidence="9">
    <location>
        <position position="140"/>
    </location>
    <ligand>
        <name>Fe cation</name>
        <dbReference type="ChEBI" id="CHEBI:24875"/>
        <label>2</label>
    </ligand>
</feature>
<comment type="subcellular location">
    <subcellularLocation>
        <location evidence="9">Cell membrane</location>
        <topology evidence="9">Peripheral membrane protein</topology>
    </subcellularLocation>
</comment>
<proteinExistence type="inferred from homology"/>
<evidence type="ECO:0000256" key="7">
    <source>
        <dbReference type="ARBA" id="ARBA00023033"/>
    </source>
</evidence>
<evidence type="ECO:0000256" key="1">
    <source>
        <dbReference type="ARBA" id="ARBA00004749"/>
    </source>
</evidence>
<dbReference type="EC" id="1.14.99.60" evidence="9"/>
<keyword evidence="7 9" id="KW-0503">Monooxygenase</keyword>
<name>A0ABT8RZ75_9BURK</name>
<dbReference type="InterPro" id="IPR011566">
    <property type="entry name" value="Ubq_synth_Coq7"/>
</dbReference>
<evidence type="ECO:0000256" key="8">
    <source>
        <dbReference type="ARBA" id="ARBA00023136"/>
    </source>
</evidence>
<gene>
    <name evidence="9 10" type="primary">coq7</name>
    <name evidence="10" type="ORF">Q2T77_01880</name>
</gene>
<comment type="function">
    <text evidence="9">Catalyzes the hydroxylation of 2-nonaprenyl-3-methyl-6-methoxy-1,4-benzoquinol during ubiquinone biosynthesis.</text>
</comment>
<feature type="binding site" evidence="9">
    <location>
        <position position="58"/>
    </location>
    <ligand>
        <name>Fe cation</name>
        <dbReference type="ChEBI" id="CHEBI:24875"/>
        <label>1</label>
    </ligand>
</feature>
<evidence type="ECO:0000313" key="10">
    <source>
        <dbReference type="EMBL" id="MDO1531022.1"/>
    </source>
</evidence>
<keyword evidence="11" id="KW-1185">Reference proteome</keyword>
<dbReference type="GO" id="GO:0004497">
    <property type="term" value="F:monooxygenase activity"/>
    <property type="evidence" value="ECO:0007669"/>
    <property type="project" value="UniProtKB-KW"/>
</dbReference>
<dbReference type="PANTHER" id="PTHR11237:SF4">
    <property type="entry name" value="5-DEMETHOXYUBIQUINONE HYDROXYLASE, MITOCHONDRIAL"/>
    <property type="match status" value="1"/>
</dbReference>
<dbReference type="NCBIfam" id="NF033656">
    <property type="entry name" value="DMQ_monoox_COQ7"/>
    <property type="match status" value="1"/>
</dbReference>
<feature type="binding site" evidence="9">
    <location>
        <position position="91"/>
    </location>
    <ligand>
        <name>Fe cation</name>
        <dbReference type="ChEBI" id="CHEBI:24875"/>
        <label>1</label>
    </ligand>
</feature>
<feature type="binding site" evidence="9">
    <location>
        <position position="88"/>
    </location>
    <ligand>
        <name>Fe cation</name>
        <dbReference type="ChEBI" id="CHEBI:24875"/>
        <label>1</label>
    </ligand>
</feature>
<accession>A0ABT8RZ75</accession>
<feature type="binding site" evidence="9">
    <location>
        <position position="172"/>
    </location>
    <ligand>
        <name>Fe cation</name>
        <dbReference type="ChEBI" id="CHEBI:24875"/>
        <label>1</label>
    </ligand>
</feature>
<feature type="binding site" evidence="9">
    <location>
        <position position="175"/>
    </location>
    <ligand>
        <name>Fe cation</name>
        <dbReference type="ChEBI" id="CHEBI:24875"/>
        <label>2</label>
    </ligand>
</feature>
<keyword evidence="8 9" id="KW-0472">Membrane</keyword>
<keyword evidence="5 9" id="KW-0560">Oxidoreductase</keyword>
<protein>
    <recommendedName>
        <fullName evidence="9">3-demethoxyubiquinol 3-hydroxylase</fullName>
        <shortName evidence="9">DMQ hydroxylase</shortName>
        <ecNumber evidence="9">1.14.99.60</ecNumber>
    </recommendedName>
    <alternativeName>
        <fullName evidence="9">2-nonaprenyl-3-methyl-6-methoxy-1,4-benzoquinol hydroxylase</fullName>
    </alternativeName>
</protein>
<evidence type="ECO:0000256" key="9">
    <source>
        <dbReference type="HAMAP-Rule" id="MF_01658"/>
    </source>
</evidence>
<keyword evidence="3 9" id="KW-0831">Ubiquinone biosynthesis</keyword>
<feature type="binding site" evidence="9">
    <location>
        <position position="88"/>
    </location>
    <ligand>
        <name>Fe cation</name>
        <dbReference type="ChEBI" id="CHEBI:24875"/>
        <label>2</label>
    </ligand>
</feature>
<dbReference type="Proteomes" id="UP001169027">
    <property type="component" value="Unassembled WGS sequence"/>
</dbReference>
<comment type="cofactor">
    <cofactor evidence="9">
        <name>Fe cation</name>
        <dbReference type="ChEBI" id="CHEBI:24875"/>
    </cofactor>
    <text evidence="9">Binds 2 iron ions per subunit.</text>
</comment>
<feature type="binding site" evidence="9">
    <location>
        <position position="172"/>
    </location>
    <ligand>
        <name>Fe cation</name>
        <dbReference type="ChEBI" id="CHEBI:24875"/>
        <label>2</label>
    </ligand>
</feature>
<comment type="similarity">
    <text evidence="9">Belongs to the COQ7 family.</text>
</comment>
<evidence type="ECO:0000256" key="5">
    <source>
        <dbReference type="ARBA" id="ARBA00023002"/>
    </source>
</evidence>
<sequence length="209" mass="22430">MNRTLDSVLGAADAALRTLFAKPHATRALPAPAVAGGSLSEAERREAGALMRVNHVGEVCAQALYTAQAAVTRDPALRRHFEEAAREETDHLAWTQQRIDDLGSHASVLNPLWYLGAFGLGLVAGRFGDATSLGFVAETERQVEAHLDGHLDRLPAADTASRAVVEQMKIDEARHAAQAWNAGAEELPAPAKALMRMASRVMTTVAHRI</sequence>
<keyword evidence="2 9" id="KW-1003">Cell membrane</keyword>
<keyword evidence="4 9" id="KW-0479">Metal-binding</keyword>
<evidence type="ECO:0000256" key="3">
    <source>
        <dbReference type="ARBA" id="ARBA00022688"/>
    </source>
</evidence>
<dbReference type="SUPFAM" id="SSF47240">
    <property type="entry name" value="Ferritin-like"/>
    <property type="match status" value="1"/>
</dbReference>
<dbReference type="PANTHER" id="PTHR11237">
    <property type="entry name" value="COENZYME Q10 BIOSYNTHESIS PROTEIN 7"/>
    <property type="match status" value="1"/>
</dbReference>
<dbReference type="HAMAP" id="MF_01658">
    <property type="entry name" value="COQ7"/>
    <property type="match status" value="1"/>
</dbReference>
<dbReference type="InterPro" id="IPR012347">
    <property type="entry name" value="Ferritin-like"/>
</dbReference>
<comment type="caution">
    <text evidence="10">The sequence shown here is derived from an EMBL/GenBank/DDBJ whole genome shotgun (WGS) entry which is preliminary data.</text>
</comment>
<comment type="catalytic activity">
    <reaction evidence="9">
        <text>a 5-methoxy-2-methyl-3-(all-trans-polyprenyl)benzene-1,4-diol + AH2 + O2 = a 3-demethylubiquinol + A + H2O</text>
        <dbReference type="Rhea" id="RHEA:50908"/>
        <dbReference type="Rhea" id="RHEA-COMP:10859"/>
        <dbReference type="Rhea" id="RHEA-COMP:10914"/>
        <dbReference type="ChEBI" id="CHEBI:13193"/>
        <dbReference type="ChEBI" id="CHEBI:15377"/>
        <dbReference type="ChEBI" id="CHEBI:15379"/>
        <dbReference type="ChEBI" id="CHEBI:17499"/>
        <dbReference type="ChEBI" id="CHEBI:84167"/>
        <dbReference type="ChEBI" id="CHEBI:84422"/>
        <dbReference type="EC" id="1.14.99.60"/>
    </reaction>
</comment>
<organism evidence="10 11">
    <name type="scientific">Variovorax ginsengisoli</name>
    <dbReference type="NCBI Taxonomy" id="363844"/>
    <lineage>
        <taxon>Bacteria</taxon>
        <taxon>Pseudomonadati</taxon>
        <taxon>Pseudomonadota</taxon>
        <taxon>Betaproteobacteria</taxon>
        <taxon>Burkholderiales</taxon>
        <taxon>Comamonadaceae</taxon>
        <taxon>Variovorax</taxon>
    </lineage>
</organism>
<reference evidence="10" key="1">
    <citation type="submission" date="2023-06" db="EMBL/GenBank/DDBJ databases">
        <authorList>
            <person name="Jiang Y."/>
            <person name="Liu Q."/>
        </authorList>
    </citation>
    <scope>NUCLEOTIDE SEQUENCE</scope>
    <source>
        <strain evidence="10">CGMCC 1.12090</strain>
    </source>
</reference>
<dbReference type="RefSeq" id="WP_301802906.1">
    <property type="nucleotide sequence ID" value="NZ_JAUJZH010000001.1"/>
</dbReference>
<evidence type="ECO:0000256" key="6">
    <source>
        <dbReference type="ARBA" id="ARBA00023004"/>
    </source>
</evidence>
<dbReference type="InterPro" id="IPR047809">
    <property type="entry name" value="COQ7_proteobact"/>
</dbReference>
<dbReference type="Pfam" id="PF03232">
    <property type="entry name" value="COQ7"/>
    <property type="match status" value="1"/>
</dbReference>
<dbReference type="InterPro" id="IPR009078">
    <property type="entry name" value="Ferritin-like_SF"/>
</dbReference>
<dbReference type="Gene3D" id="1.20.1260.10">
    <property type="match status" value="1"/>
</dbReference>
<dbReference type="CDD" id="cd01042">
    <property type="entry name" value="DMQH"/>
    <property type="match status" value="1"/>
</dbReference>
<evidence type="ECO:0000256" key="2">
    <source>
        <dbReference type="ARBA" id="ARBA00022475"/>
    </source>
</evidence>
<evidence type="ECO:0000256" key="4">
    <source>
        <dbReference type="ARBA" id="ARBA00022723"/>
    </source>
</evidence>
<comment type="pathway">
    <text evidence="1 9">Cofactor biosynthesis; ubiquinone biosynthesis.</text>
</comment>
<dbReference type="EMBL" id="JAUKVY010000001">
    <property type="protein sequence ID" value="MDO1531022.1"/>
    <property type="molecule type" value="Genomic_DNA"/>
</dbReference>
<keyword evidence="6 9" id="KW-0408">Iron</keyword>